<feature type="region of interest" description="Disordered" evidence="1">
    <location>
        <begin position="552"/>
        <end position="580"/>
    </location>
</feature>
<evidence type="ECO:0000313" key="4">
    <source>
        <dbReference type="Proteomes" id="UP000001194"/>
    </source>
</evidence>
<feature type="compositionally biased region" description="Low complexity" evidence="1">
    <location>
        <begin position="189"/>
        <end position="202"/>
    </location>
</feature>
<feature type="compositionally biased region" description="Pro residues" evidence="1">
    <location>
        <begin position="566"/>
        <end position="576"/>
    </location>
</feature>
<feature type="compositionally biased region" description="Polar residues" evidence="1">
    <location>
        <begin position="165"/>
        <end position="188"/>
    </location>
</feature>
<feature type="compositionally biased region" description="Acidic residues" evidence="1">
    <location>
        <begin position="717"/>
        <end position="732"/>
    </location>
</feature>
<feature type="domain" description="FHA" evidence="2">
    <location>
        <begin position="39"/>
        <end position="95"/>
    </location>
</feature>
<dbReference type="STRING" id="486041.B0D7J7"/>
<feature type="region of interest" description="Disordered" evidence="1">
    <location>
        <begin position="151"/>
        <end position="206"/>
    </location>
</feature>
<feature type="region of interest" description="Disordered" evidence="1">
    <location>
        <begin position="354"/>
        <end position="461"/>
    </location>
</feature>
<dbReference type="GO" id="GO:0005737">
    <property type="term" value="C:cytoplasm"/>
    <property type="evidence" value="ECO:0007669"/>
    <property type="project" value="TreeGrafter"/>
</dbReference>
<evidence type="ECO:0000259" key="2">
    <source>
        <dbReference type="PROSITE" id="PS50006"/>
    </source>
</evidence>
<dbReference type="SUPFAM" id="SSF49879">
    <property type="entry name" value="SMAD/FHA domain"/>
    <property type="match status" value="1"/>
</dbReference>
<dbReference type="PANTHER" id="PTHR15715:SF37">
    <property type="entry name" value="LD47843P"/>
    <property type="match status" value="1"/>
</dbReference>
<feature type="compositionally biased region" description="Low complexity" evidence="1">
    <location>
        <begin position="695"/>
        <end position="707"/>
    </location>
</feature>
<feature type="compositionally biased region" description="Basic and acidic residues" evidence="1">
    <location>
        <begin position="417"/>
        <end position="456"/>
    </location>
</feature>
<organism evidence="4">
    <name type="scientific">Laccaria bicolor (strain S238N-H82 / ATCC MYA-4686)</name>
    <name type="common">Bicoloured deceiver</name>
    <name type="synonym">Laccaria laccata var. bicolor</name>
    <dbReference type="NCBI Taxonomy" id="486041"/>
    <lineage>
        <taxon>Eukaryota</taxon>
        <taxon>Fungi</taxon>
        <taxon>Dikarya</taxon>
        <taxon>Basidiomycota</taxon>
        <taxon>Agaricomycotina</taxon>
        <taxon>Agaricomycetes</taxon>
        <taxon>Agaricomycetidae</taxon>
        <taxon>Agaricales</taxon>
        <taxon>Agaricineae</taxon>
        <taxon>Hydnangiaceae</taxon>
        <taxon>Laccaria</taxon>
    </lineage>
</organism>
<reference evidence="3 4" key="1">
    <citation type="journal article" date="2008" name="Nature">
        <title>The genome of Laccaria bicolor provides insights into mycorrhizal symbiosis.</title>
        <authorList>
            <person name="Martin F."/>
            <person name="Aerts A."/>
            <person name="Ahren D."/>
            <person name="Brun A."/>
            <person name="Danchin E.G.J."/>
            <person name="Duchaussoy F."/>
            <person name="Gibon J."/>
            <person name="Kohler A."/>
            <person name="Lindquist E."/>
            <person name="Pereda V."/>
            <person name="Salamov A."/>
            <person name="Shapiro H.J."/>
            <person name="Wuyts J."/>
            <person name="Blaudez D."/>
            <person name="Buee M."/>
            <person name="Brokstein P."/>
            <person name="Canbaeck B."/>
            <person name="Cohen D."/>
            <person name="Courty P.E."/>
            <person name="Coutinho P.M."/>
            <person name="Delaruelle C."/>
            <person name="Detter J.C."/>
            <person name="Deveau A."/>
            <person name="DiFazio S."/>
            <person name="Duplessis S."/>
            <person name="Fraissinet-Tachet L."/>
            <person name="Lucic E."/>
            <person name="Frey-Klett P."/>
            <person name="Fourrey C."/>
            <person name="Feussner I."/>
            <person name="Gay G."/>
            <person name="Grimwood J."/>
            <person name="Hoegger P.J."/>
            <person name="Jain P."/>
            <person name="Kilaru S."/>
            <person name="Labbe J."/>
            <person name="Lin Y.C."/>
            <person name="Legue V."/>
            <person name="Le Tacon F."/>
            <person name="Marmeisse R."/>
            <person name="Melayah D."/>
            <person name="Montanini B."/>
            <person name="Muratet M."/>
            <person name="Nehls U."/>
            <person name="Niculita-Hirzel H."/>
            <person name="Oudot-Le Secq M.P."/>
            <person name="Peter M."/>
            <person name="Quesneville H."/>
            <person name="Rajashekar B."/>
            <person name="Reich M."/>
            <person name="Rouhier N."/>
            <person name="Schmutz J."/>
            <person name="Yin T."/>
            <person name="Chalot M."/>
            <person name="Henrissat B."/>
            <person name="Kuees U."/>
            <person name="Lucas S."/>
            <person name="Van de Peer Y."/>
            <person name="Podila G.K."/>
            <person name="Polle A."/>
            <person name="Pukkila P.J."/>
            <person name="Richardson P.M."/>
            <person name="Rouze P."/>
            <person name="Sanders I.R."/>
            <person name="Stajich J.E."/>
            <person name="Tunlid A."/>
            <person name="Tuskan G."/>
            <person name="Grigoriev I.V."/>
        </authorList>
    </citation>
    <scope>NUCLEOTIDE SEQUENCE [LARGE SCALE GENOMIC DNA]</scope>
    <source>
        <strain evidence="4">S238N-H82 / ATCC MYA-4686</strain>
    </source>
</reference>
<feature type="compositionally biased region" description="Polar residues" evidence="1">
    <location>
        <begin position="744"/>
        <end position="755"/>
    </location>
</feature>
<feature type="compositionally biased region" description="Low complexity" evidence="1">
    <location>
        <begin position="552"/>
        <end position="565"/>
    </location>
</feature>
<dbReference type="Pfam" id="PF00498">
    <property type="entry name" value="FHA"/>
    <property type="match status" value="1"/>
</dbReference>
<dbReference type="SMART" id="SM00240">
    <property type="entry name" value="FHA"/>
    <property type="match status" value="1"/>
</dbReference>
<dbReference type="InterPro" id="IPR000253">
    <property type="entry name" value="FHA_dom"/>
</dbReference>
<feature type="compositionally biased region" description="Low complexity" evidence="1">
    <location>
        <begin position="154"/>
        <end position="164"/>
    </location>
</feature>
<name>B0D7J7_LACBS</name>
<dbReference type="PANTHER" id="PTHR15715">
    <property type="entry name" value="CENTROSOMAL PROTEIN OF 170 KDA"/>
    <property type="match status" value="1"/>
</dbReference>
<accession>B0D7J7</accession>
<dbReference type="Proteomes" id="UP000001194">
    <property type="component" value="Unassembled WGS sequence"/>
</dbReference>
<gene>
    <name evidence="3" type="ORF">LACBIDRAFT_318966</name>
</gene>
<dbReference type="Gene3D" id="2.60.200.20">
    <property type="match status" value="1"/>
</dbReference>
<feature type="compositionally biased region" description="Acidic residues" evidence="1">
    <location>
        <begin position="406"/>
        <end position="416"/>
    </location>
</feature>
<dbReference type="GeneID" id="6075553"/>
<dbReference type="HOGENOM" id="CLU_007871_1_0_1"/>
<dbReference type="PROSITE" id="PS50006">
    <property type="entry name" value="FHA_DOMAIN"/>
    <property type="match status" value="1"/>
</dbReference>
<feature type="compositionally biased region" description="Basic and acidic residues" evidence="1">
    <location>
        <begin position="354"/>
        <end position="376"/>
    </location>
</feature>
<dbReference type="AlphaFoldDB" id="B0D7J7"/>
<dbReference type="OrthoDB" id="687730at2759"/>
<keyword evidence="4" id="KW-1185">Reference proteome</keyword>
<feature type="region of interest" description="Disordered" evidence="1">
    <location>
        <begin position="667"/>
        <end position="763"/>
    </location>
</feature>
<dbReference type="KEGG" id="lbc:LACBIDRAFT_318966"/>
<sequence>MPAPAPFSPPQPSFPALYLYPLNDSFVPKHITLAHGQHVKIGRQTNAKTTPGERNGYFDSKVLSRQHAEVWEEAGKIYIKDVKSSNGTFINGERLSIEAVESEPYELKSDDIVEFGIDIVGEDNKTIIHHKVAARVLCVFSEQDAQVAARAEQHQQQHQQQFQQSAPSLMNQAGPSGINGQPSTFNFNGGQQRRPQPPQQGLAGMGGMGGSMRPPGKSGLSFDVILSRLQGELQKSRETGAELNTLTGAMNDIHETLGGGGPPANLPSYPALPPVRPPQDPSIMPSSSGSPVHPSTAASAAVSTSAIIDLQSQLRETQSSLSSHLEKIRALEGVLAEQETMKREVKTLREMVESRRREMEMEDTHKSHPEDLRGGFDSEDEGESGHGDDDDDARSINTVVPHELERVDEEDEEQLAEEERRHREHEEAEREEEHEALERERQHTDLESMGRPRTPEPIRMGLRDGNAYDLINRSSSSLLNAPRRGPGSSPLSKIAAAGPTTNDVYEQVMQLSIQVNAVMALTSTLEAQHTAAQSTIQALEGKVESLEAMLKATQEAQAQQARASSPSPPSSPPPSTPAAIEADQNHESLTEMLAEWKKSVEGQWSSVQEEWKEERERLSKAREEWETKVRQVDSGLEKMATLQSSTIALQQQHLQIHLNYANGDAVKHNGLVTPPSPRSQSSDSGRYRRRRRRSSGSNRGRSPSRSRSGSRERGLNDDDAVGDLDVESDAPPEETIVSKLGLFSSPNSPRKTATRTTEHGQAAARTLVTPEPTLYNLSTSPSSSPGSVDAERPVEDDTIATTEVVTHIHNSQTINMHTALGVLVLSVAAAAVFWKVKPE</sequence>
<dbReference type="InterPro" id="IPR051176">
    <property type="entry name" value="Cent_Immune-Sig_Mod"/>
</dbReference>
<dbReference type="InParanoid" id="B0D7J7"/>
<dbReference type="EMBL" id="DS547099">
    <property type="protein sequence ID" value="EDR09409.1"/>
    <property type="molecule type" value="Genomic_DNA"/>
</dbReference>
<dbReference type="RefSeq" id="XP_001879758.1">
    <property type="nucleotide sequence ID" value="XM_001879723.1"/>
</dbReference>
<evidence type="ECO:0000256" key="1">
    <source>
        <dbReference type="SAM" id="MobiDB-lite"/>
    </source>
</evidence>
<dbReference type="InterPro" id="IPR008984">
    <property type="entry name" value="SMAD_FHA_dom_sf"/>
</dbReference>
<feature type="compositionally biased region" description="Acidic residues" evidence="1">
    <location>
        <begin position="377"/>
        <end position="392"/>
    </location>
</feature>
<proteinExistence type="predicted"/>
<protein>
    <submittedName>
        <fullName evidence="3">Predicted protein</fullName>
    </submittedName>
</protein>
<evidence type="ECO:0000313" key="3">
    <source>
        <dbReference type="EMBL" id="EDR09409.1"/>
    </source>
</evidence>